<dbReference type="FunCoup" id="C1EAN7">
    <property type="interactions" value="1117"/>
</dbReference>
<evidence type="ECO:0000256" key="1">
    <source>
        <dbReference type="ARBA" id="ARBA00004141"/>
    </source>
</evidence>
<protein>
    <recommendedName>
        <fullName evidence="7">Copper transport protein</fullName>
    </recommendedName>
</protein>
<proteinExistence type="inferred from homology"/>
<gene>
    <name evidence="8" type="ORF">MICPUN_60139</name>
</gene>
<feature type="transmembrane region" description="Helical" evidence="7">
    <location>
        <begin position="138"/>
        <end position="154"/>
    </location>
</feature>
<dbReference type="eggNOG" id="KOG3386">
    <property type="taxonomic scope" value="Eukaryota"/>
</dbReference>
<accession>C1EAN7</accession>
<dbReference type="PANTHER" id="PTHR12483">
    <property type="entry name" value="SOLUTE CARRIER FAMILY 31 COPPER TRANSPORTERS"/>
    <property type="match status" value="1"/>
</dbReference>
<keyword evidence="3 7" id="KW-0812">Transmembrane</keyword>
<dbReference type="EMBL" id="CP001328">
    <property type="protein sequence ID" value="ACO64892.1"/>
    <property type="molecule type" value="Genomic_DNA"/>
</dbReference>
<dbReference type="GO" id="GO:0005375">
    <property type="term" value="F:copper ion transmembrane transporter activity"/>
    <property type="evidence" value="ECO:0007669"/>
    <property type="project" value="UniProtKB-UniRule"/>
</dbReference>
<evidence type="ECO:0000256" key="3">
    <source>
        <dbReference type="ARBA" id="ARBA00022692"/>
    </source>
</evidence>
<dbReference type="Pfam" id="PF04145">
    <property type="entry name" value="Ctr"/>
    <property type="match status" value="1"/>
</dbReference>
<dbReference type="PANTHER" id="PTHR12483:SF27">
    <property type="entry name" value="COPPER TRANSPORT PROTEIN CTR1"/>
    <property type="match status" value="1"/>
</dbReference>
<comment type="subcellular location">
    <subcellularLocation>
        <location evidence="1 7">Membrane</location>
        <topology evidence="1 7">Multi-pass membrane protein</topology>
    </subcellularLocation>
</comment>
<dbReference type="Proteomes" id="UP000002009">
    <property type="component" value="Chromosome 7"/>
</dbReference>
<keyword evidence="9" id="KW-1185">Reference proteome</keyword>
<comment type="similarity">
    <text evidence="2 7">Belongs to the copper transporter (Ctr) (TC 1.A.56) family. SLC31A subfamily.</text>
</comment>
<dbReference type="AlphaFoldDB" id="C1EAN7"/>
<evidence type="ECO:0000256" key="5">
    <source>
        <dbReference type="ARBA" id="ARBA00022989"/>
    </source>
</evidence>
<feature type="transmembrane region" description="Helical" evidence="7">
    <location>
        <begin position="56"/>
        <end position="76"/>
    </location>
</feature>
<evidence type="ECO:0000256" key="4">
    <source>
        <dbReference type="ARBA" id="ARBA00022796"/>
    </source>
</evidence>
<dbReference type="GeneID" id="8244925"/>
<keyword evidence="4 7" id="KW-0187">Copper transport</keyword>
<dbReference type="KEGG" id="mis:MICPUN_60139"/>
<name>C1EAN7_MICCC</name>
<dbReference type="InParanoid" id="C1EAN7"/>
<evidence type="ECO:0000256" key="6">
    <source>
        <dbReference type="ARBA" id="ARBA00023136"/>
    </source>
</evidence>
<keyword evidence="7" id="KW-0406">Ion transport</keyword>
<organism evidence="8 9">
    <name type="scientific">Micromonas commoda (strain RCC299 / NOUM17 / CCMP2709)</name>
    <name type="common">Picoplanktonic green alga</name>
    <dbReference type="NCBI Taxonomy" id="296587"/>
    <lineage>
        <taxon>Eukaryota</taxon>
        <taxon>Viridiplantae</taxon>
        <taxon>Chlorophyta</taxon>
        <taxon>Mamiellophyceae</taxon>
        <taxon>Mamiellales</taxon>
        <taxon>Mamiellaceae</taxon>
        <taxon>Micromonas</taxon>
    </lineage>
</organism>
<dbReference type="InterPro" id="IPR007274">
    <property type="entry name" value="Cop_transporter"/>
</dbReference>
<dbReference type="GO" id="GO:0005886">
    <property type="term" value="C:plasma membrane"/>
    <property type="evidence" value="ECO:0007669"/>
    <property type="project" value="TreeGrafter"/>
</dbReference>
<dbReference type="STRING" id="296587.C1EAN7"/>
<evidence type="ECO:0000256" key="2">
    <source>
        <dbReference type="ARBA" id="ARBA00006921"/>
    </source>
</evidence>
<dbReference type="RefSeq" id="XP_002503634.1">
    <property type="nucleotide sequence ID" value="XM_002503588.1"/>
</dbReference>
<evidence type="ECO:0000313" key="9">
    <source>
        <dbReference type="Proteomes" id="UP000002009"/>
    </source>
</evidence>
<dbReference type="OMA" id="ATETHFD"/>
<evidence type="ECO:0000256" key="7">
    <source>
        <dbReference type="RuleBase" id="RU367022"/>
    </source>
</evidence>
<dbReference type="OrthoDB" id="73901at2759"/>
<keyword evidence="7" id="KW-0813">Transport</keyword>
<keyword evidence="6 7" id="KW-0472">Membrane</keyword>
<keyword evidence="5 7" id="KW-1133">Transmembrane helix</keyword>
<reference evidence="8 9" key="1">
    <citation type="journal article" date="2009" name="Science">
        <title>Green evolution and dynamic adaptations revealed by genomes of the marine picoeukaryotes Micromonas.</title>
        <authorList>
            <person name="Worden A.Z."/>
            <person name="Lee J.H."/>
            <person name="Mock T."/>
            <person name="Rouze P."/>
            <person name="Simmons M.P."/>
            <person name="Aerts A.L."/>
            <person name="Allen A.E."/>
            <person name="Cuvelier M.L."/>
            <person name="Derelle E."/>
            <person name="Everett M.V."/>
            <person name="Foulon E."/>
            <person name="Grimwood J."/>
            <person name="Gundlach H."/>
            <person name="Henrissat B."/>
            <person name="Napoli C."/>
            <person name="McDonald S.M."/>
            <person name="Parker M.S."/>
            <person name="Rombauts S."/>
            <person name="Salamov A."/>
            <person name="Von Dassow P."/>
            <person name="Badger J.H."/>
            <person name="Coutinho P.M."/>
            <person name="Demir E."/>
            <person name="Dubchak I."/>
            <person name="Gentemann C."/>
            <person name="Eikrem W."/>
            <person name="Gready J.E."/>
            <person name="John U."/>
            <person name="Lanier W."/>
            <person name="Lindquist E.A."/>
            <person name="Lucas S."/>
            <person name="Mayer K.F."/>
            <person name="Moreau H."/>
            <person name="Not F."/>
            <person name="Otillar R."/>
            <person name="Panaud O."/>
            <person name="Pangilinan J."/>
            <person name="Paulsen I."/>
            <person name="Piegu B."/>
            <person name="Poliakov A."/>
            <person name="Robbens S."/>
            <person name="Schmutz J."/>
            <person name="Toulza E."/>
            <person name="Wyss T."/>
            <person name="Zelensky A."/>
            <person name="Zhou K."/>
            <person name="Armbrust E.V."/>
            <person name="Bhattacharya D."/>
            <person name="Goodenough U.W."/>
            <person name="Van de Peer Y."/>
            <person name="Grigoriev I.V."/>
        </authorList>
    </citation>
    <scope>NUCLEOTIDE SEQUENCE [LARGE SCALE GENOMIC DNA]</scope>
    <source>
        <strain evidence="9">RCC299 / NOUM17</strain>
    </source>
</reference>
<keyword evidence="7" id="KW-0186">Copper</keyword>
<evidence type="ECO:0000313" key="8">
    <source>
        <dbReference type="EMBL" id="ACO64892.1"/>
    </source>
</evidence>
<sequence>MDHSHHFGGEMAGGAGSGGGGGMHNMHMHGMPVAFEWGHRVTLYFDSWATETHFDYIVALLFMFTLCVMQEGLYYLRTLPPKVRAQTTEEIEGVTAPILPAPYKTPALRRRLWGTALYALNLCSSYLIMLAVMTCNGGVFLTVVLGLSVGHFLGKSRRPIATGMGESSEACCIEGQ</sequence>
<feature type="transmembrane region" description="Helical" evidence="7">
    <location>
        <begin position="112"/>
        <end position="132"/>
    </location>
</feature>